<evidence type="ECO:0000256" key="1">
    <source>
        <dbReference type="SAM" id="MobiDB-lite"/>
    </source>
</evidence>
<accession>A0A194XV33</accession>
<feature type="region of interest" description="Disordered" evidence="1">
    <location>
        <begin position="100"/>
        <end position="124"/>
    </location>
</feature>
<dbReference type="AlphaFoldDB" id="A0A194XV33"/>
<sequence length="194" mass="21197">MVALIPHLFAGLGLFPDATKQSQKDTAARLTSAPALVVSGTTLPQRHFGVHLKSRRLTGCTTDTIDDFDFAKAMAMAMACNAEAWLNWLVSFADLAVPGSGGRHHHHHHHHSHPSLSFSHPSYKTASQLGRGSWCPPTPWLNPITAIVVHIHIWDPKAGGRHASPASRDGETHRQSVVRADVTRKQEDQEEAHA</sequence>
<feature type="compositionally biased region" description="Basic and acidic residues" evidence="1">
    <location>
        <begin position="181"/>
        <end position="194"/>
    </location>
</feature>
<dbReference type="RefSeq" id="XP_018078423.1">
    <property type="nucleotide sequence ID" value="XM_018212671.1"/>
</dbReference>
<feature type="compositionally biased region" description="Basic residues" evidence="1">
    <location>
        <begin position="102"/>
        <end position="113"/>
    </location>
</feature>
<reference evidence="2 3" key="1">
    <citation type="submission" date="2015-10" db="EMBL/GenBank/DDBJ databases">
        <title>Full genome of DAOMC 229536 Phialocephala scopiformis, a fungal endophyte of spruce producing the potent anti-insectan compound rugulosin.</title>
        <authorList>
            <consortium name="DOE Joint Genome Institute"/>
            <person name="Walker A.K."/>
            <person name="Frasz S.L."/>
            <person name="Seifert K.A."/>
            <person name="Miller J.D."/>
            <person name="Mondo S.J."/>
            <person name="Labutti K."/>
            <person name="Lipzen A."/>
            <person name="Dockter R."/>
            <person name="Kennedy M."/>
            <person name="Grigoriev I.V."/>
            <person name="Spatafora J.W."/>
        </authorList>
    </citation>
    <scope>NUCLEOTIDE SEQUENCE [LARGE SCALE GENOMIC DNA]</scope>
    <source>
        <strain evidence="2 3">CBS 120377</strain>
    </source>
</reference>
<dbReference type="InParanoid" id="A0A194XV33"/>
<gene>
    <name evidence="2" type="ORF">LY89DRAFT_662839</name>
</gene>
<name>A0A194XV33_MOLSC</name>
<proteinExistence type="predicted"/>
<dbReference type="GeneID" id="28822397"/>
<feature type="region of interest" description="Disordered" evidence="1">
    <location>
        <begin position="158"/>
        <end position="194"/>
    </location>
</feature>
<evidence type="ECO:0000313" key="2">
    <source>
        <dbReference type="EMBL" id="KUJ24068.1"/>
    </source>
</evidence>
<dbReference type="EMBL" id="KQ947404">
    <property type="protein sequence ID" value="KUJ24068.1"/>
    <property type="molecule type" value="Genomic_DNA"/>
</dbReference>
<keyword evidence="3" id="KW-1185">Reference proteome</keyword>
<dbReference type="Proteomes" id="UP000070700">
    <property type="component" value="Unassembled WGS sequence"/>
</dbReference>
<organism evidence="2 3">
    <name type="scientific">Mollisia scopiformis</name>
    <name type="common">Conifer needle endophyte fungus</name>
    <name type="synonym">Phialocephala scopiformis</name>
    <dbReference type="NCBI Taxonomy" id="149040"/>
    <lineage>
        <taxon>Eukaryota</taxon>
        <taxon>Fungi</taxon>
        <taxon>Dikarya</taxon>
        <taxon>Ascomycota</taxon>
        <taxon>Pezizomycotina</taxon>
        <taxon>Leotiomycetes</taxon>
        <taxon>Helotiales</taxon>
        <taxon>Mollisiaceae</taxon>
        <taxon>Mollisia</taxon>
    </lineage>
</organism>
<protein>
    <submittedName>
        <fullName evidence="2">Uncharacterized protein</fullName>
    </submittedName>
</protein>
<dbReference type="KEGG" id="psco:LY89DRAFT_662839"/>
<evidence type="ECO:0000313" key="3">
    <source>
        <dbReference type="Proteomes" id="UP000070700"/>
    </source>
</evidence>